<evidence type="ECO:0000313" key="11">
    <source>
        <dbReference type="Proteomes" id="UP000095280"/>
    </source>
</evidence>
<evidence type="ECO:0000256" key="10">
    <source>
        <dbReference type="PIRNR" id="PIRNR027109"/>
    </source>
</evidence>
<dbReference type="GO" id="GO:0006888">
    <property type="term" value="P:endoplasmic reticulum to Golgi vesicle-mediated transport"/>
    <property type="evidence" value="ECO:0007669"/>
    <property type="project" value="InterPro"/>
</dbReference>
<dbReference type="GO" id="GO:0031201">
    <property type="term" value="C:SNARE complex"/>
    <property type="evidence" value="ECO:0007669"/>
    <property type="project" value="TreeGrafter"/>
</dbReference>
<keyword evidence="8 10" id="KW-0333">Golgi apparatus</keyword>
<keyword evidence="4 10" id="KW-0813">Transport</keyword>
<protein>
    <recommendedName>
        <fullName evidence="3 10">Golgi SNAP receptor complex member 1</fullName>
    </recommendedName>
</protein>
<evidence type="ECO:0000256" key="5">
    <source>
        <dbReference type="ARBA" id="ARBA00022692"/>
    </source>
</evidence>
<dbReference type="WBParaSite" id="maker-uti_cns_0006490-snap-gene-0.8-mRNA-1">
    <property type="protein sequence ID" value="maker-uti_cns_0006490-snap-gene-0.8-mRNA-1"/>
    <property type="gene ID" value="maker-uti_cns_0006490-snap-gene-0.8"/>
</dbReference>
<dbReference type="GO" id="GO:0005797">
    <property type="term" value="C:Golgi medial cisterna"/>
    <property type="evidence" value="ECO:0007669"/>
    <property type="project" value="TreeGrafter"/>
</dbReference>
<accession>A0A1I8HIN0</accession>
<name>A0A1I8HIN0_9PLAT</name>
<evidence type="ECO:0000256" key="1">
    <source>
        <dbReference type="ARBA" id="ARBA00004409"/>
    </source>
</evidence>
<keyword evidence="10" id="KW-0931">ER-Golgi transport</keyword>
<dbReference type="GO" id="GO:0005484">
    <property type="term" value="F:SNAP receptor activity"/>
    <property type="evidence" value="ECO:0007669"/>
    <property type="project" value="TreeGrafter"/>
</dbReference>
<proteinExistence type="inferred from homology"/>
<comment type="function">
    <text evidence="10">Involved in transport from the ER to the Golgi apparatus as well as in intra-Golgi transport. It belongs to a super-family of proteins called t-SNAREs or soluble NSF (N-ethylmaleimide-sensitive factor) attachment protein receptor.</text>
</comment>
<dbReference type="STRING" id="282301.A0A1I8HIN0"/>
<evidence type="ECO:0000256" key="9">
    <source>
        <dbReference type="ARBA" id="ARBA00023136"/>
    </source>
</evidence>
<evidence type="ECO:0000313" key="12">
    <source>
        <dbReference type="WBParaSite" id="maker-uti_cns_0006490-snap-gene-0.8-mRNA-1"/>
    </source>
</evidence>
<keyword evidence="6 10" id="KW-0653">Protein transport</keyword>
<dbReference type="OrthoDB" id="422156at2759"/>
<sequence>MFMEATSGPAQQARRWEEVRRRARQLENSLDQKLVSLSKLGASSGRGGGGGGSETGGHMLASMSAEVERLLSELSSCHSAMTECVESGAGSLHTLQRHRDILTDYQKEFQRTRHNIEAAREREELLGSVRTDINAFRAQGRTGLILSENESLKSSERLADQQIDLAMSVKENLLGQNRVVRGVQNRLNAVATRFPTMNNLIHKINLRKRRDAIVVAGVTALCLVLLIVYVFR</sequence>
<keyword evidence="5" id="KW-0812">Transmembrane</keyword>
<dbReference type="GO" id="GO:0048219">
    <property type="term" value="P:inter-Golgi cisterna vesicle-mediated transport"/>
    <property type="evidence" value="ECO:0007669"/>
    <property type="project" value="TreeGrafter"/>
</dbReference>
<comment type="subunit">
    <text evidence="10">Component of several multiprotein Golgi SNARE complexes.</text>
</comment>
<keyword evidence="9 10" id="KW-0472">Membrane</keyword>
<dbReference type="PANTHER" id="PTHR21094">
    <property type="entry name" value="GOS-28 SNARE- RELATED"/>
    <property type="match status" value="1"/>
</dbReference>
<evidence type="ECO:0000256" key="8">
    <source>
        <dbReference type="ARBA" id="ARBA00023034"/>
    </source>
</evidence>
<organism evidence="11 12">
    <name type="scientific">Macrostomum lignano</name>
    <dbReference type="NCBI Taxonomy" id="282301"/>
    <lineage>
        <taxon>Eukaryota</taxon>
        <taxon>Metazoa</taxon>
        <taxon>Spiralia</taxon>
        <taxon>Lophotrochozoa</taxon>
        <taxon>Platyhelminthes</taxon>
        <taxon>Rhabditophora</taxon>
        <taxon>Macrostomorpha</taxon>
        <taxon>Macrostomida</taxon>
        <taxon>Macrostomidae</taxon>
        <taxon>Macrostomum</taxon>
    </lineage>
</organism>
<evidence type="ECO:0000256" key="6">
    <source>
        <dbReference type="ARBA" id="ARBA00022927"/>
    </source>
</evidence>
<dbReference type="Proteomes" id="UP000095280">
    <property type="component" value="Unplaced"/>
</dbReference>
<keyword evidence="7" id="KW-1133">Transmembrane helix</keyword>
<dbReference type="GO" id="GO:0006906">
    <property type="term" value="P:vesicle fusion"/>
    <property type="evidence" value="ECO:0007669"/>
    <property type="project" value="TreeGrafter"/>
</dbReference>
<comment type="subcellular location">
    <subcellularLocation>
        <location evidence="1">Golgi apparatus membrane</location>
        <topology evidence="1">Single-pass type IV membrane protein</topology>
    </subcellularLocation>
</comment>
<dbReference type="InterPro" id="IPR023601">
    <property type="entry name" value="Golgi_SNAP_su1"/>
</dbReference>
<dbReference type="PANTHER" id="PTHR21094:SF2">
    <property type="entry name" value="GOLGI SNAP RECEPTOR COMPLEX MEMBER 1"/>
    <property type="match status" value="1"/>
</dbReference>
<reference evidence="12" key="1">
    <citation type="submission" date="2016-11" db="UniProtKB">
        <authorList>
            <consortium name="WormBaseParasite"/>
        </authorList>
    </citation>
    <scope>IDENTIFICATION</scope>
</reference>
<evidence type="ECO:0000256" key="4">
    <source>
        <dbReference type="ARBA" id="ARBA00022448"/>
    </source>
</evidence>
<dbReference type="GO" id="GO:0005801">
    <property type="term" value="C:cis-Golgi network"/>
    <property type="evidence" value="ECO:0007669"/>
    <property type="project" value="InterPro"/>
</dbReference>
<dbReference type="PIRSF" id="PIRSF027109">
    <property type="entry name" value="Golgi_SNARE"/>
    <property type="match status" value="1"/>
</dbReference>
<dbReference type="Pfam" id="PF12352">
    <property type="entry name" value="V-SNARE_C"/>
    <property type="match status" value="1"/>
</dbReference>
<keyword evidence="11" id="KW-1185">Reference proteome</keyword>
<comment type="similarity">
    <text evidence="2 10">Belongs to the GOSR1 family.</text>
</comment>
<dbReference type="GO" id="GO:0015031">
    <property type="term" value="P:protein transport"/>
    <property type="evidence" value="ECO:0007669"/>
    <property type="project" value="UniProtKB-KW"/>
</dbReference>
<dbReference type="AlphaFoldDB" id="A0A1I8HIN0"/>
<evidence type="ECO:0000256" key="3">
    <source>
        <dbReference type="ARBA" id="ARBA00015612"/>
    </source>
</evidence>
<evidence type="ECO:0000256" key="2">
    <source>
        <dbReference type="ARBA" id="ARBA00008473"/>
    </source>
</evidence>
<evidence type="ECO:0000256" key="7">
    <source>
        <dbReference type="ARBA" id="ARBA00022989"/>
    </source>
</evidence>
<dbReference type="GO" id="GO:0000139">
    <property type="term" value="C:Golgi membrane"/>
    <property type="evidence" value="ECO:0007669"/>
    <property type="project" value="UniProtKB-SubCell"/>
</dbReference>